<proteinExistence type="predicted"/>
<sequence>MNVYCLLCLEYFSGLISISSPKILGIYKSKEEAYKQKNIFSDKYQDISIQEILLE</sequence>
<accession>A0A6C0EJZ5</accession>
<name>A0A6C0EJZ5_9ZZZZ</name>
<protein>
    <submittedName>
        <fullName evidence="1">Uncharacterized protein</fullName>
    </submittedName>
</protein>
<dbReference type="EMBL" id="MN738863">
    <property type="protein sequence ID" value="QHT28619.1"/>
    <property type="molecule type" value="Genomic_DNA"/>
</dbReference>
<dbReference type="AlphaFoldDB" id="A0A6C0EJZ5"/>
<evidence type="ECO:0000313" key="1">
    <source>
        <dbReference type="EMBL" id="QHT28619.1"/>
    </source>
</evidence>
<reference evidence="1" key="1">
    <citation type="journal article" date="2020" name="Nature">
        <title>Giant virus diversity and host interactions through global metagenomics.</title>
        <authorList>
            <person name="Schulz F."/>
            <person name="Roux S."/>
            <person name="Paez-Espino D."/>
            <person name="Jungbluth S."/>
            <person name="Walsh D.A."/>
            <person name="Denef V.J."/>
            <person name="McMahon K.D."/>
            <person name="Konstantinidis K.T."/>
            <person name="Eloe-Fadrosh E.A."/>
            <person name="Kyrpides N.C."/>
            <person name="Woyke T."/>
        </authorList>
    </citation>
    <scope>NUCLEOTIDE SEQUENCE</scope>
    <source>
        <strain evidence="1">GVMAG-M-3300001351-8</strain>
    </source>
</reference>
<organism evidence="1">
    <name type="scientific">viral metagenome</name>
    <dbReference type="NCBI Taxonomy" id="1070528"/>
    <lineage>
        <taxon>unclassified sequences</taxon>
        <taxon>metagenomes</taxon>
        <taxon>organismal metagenomes</taxon>
    </lineage>
</organism>